<accession>A0A9W9PW57</accession>
<feature type="domain" description="PcRGLX/YetA-like central beta-sandwich" evidence="2">
    <location>
        <begin position="102"/>
        <end position="442"/>
    </location>
</feature>
<dbReference type="Pfam" id="PF21345">
    <property type="entry name" value="PcRGLX_2nd"/>
    <property type="match status" value="1"/>
</dbReference>
<comment type="caution">
    <text evidence="4">The sequence shown here is derived from an EMBL/GenBank/DDBJ whole genome shotgun (WGS) entry which is preliminary data.</text>
</comment>
<evidence type="ECO:0000313" key="5">
    <source>
        <dbReference type="Proteomes" id="UP001147746"/>
    </source>
</evidence>
<keyword evidence="5" id="KW-1185">Reference proteome</keyword>
<evidence type="ECO:0000313" key="4">
    <source>
        <dbReference type="EMBL" id="KAJ5315360.1"/>
    </source>
</evidence>
<organism evidence="4 5">
    <name type="scientific">Penicillium atrosanguineum</name>
    <dbReference type="NCBI Taxonomy" id="1132637"/>
    <lineage>
        <taxon>Eukaryota</taxon>
        <taxon>Fungi</taxon>
        <taxon>Dikarya</taxon>
        <taxon>Ascomycota</taxon>
        <taxon>Pezizomycotina</taxon>
        <taxon>Eurotiomycetes</taxon>
        <taxon>Eurotiomycetidae</taxon>
        <taxon>Eurotiales</taxon>
        <taxon>Aspergillaceae</taxon>
        <taxon>Penicillium</taxon>
    </lineage>
</organism>
<evidence type="ECO:0000259" key="3">
    <source>
        <dbReference type="Pfam" id="PF21346"/>
    </source>
</evidence>
<feature type="domain" description="PcRGLX/YetA-like N-terminal RIFT barrel" evidence="1">
    <location>
        <begin position="2"/>
        <end position="82"/>
    </location>
</feature>
<feature type="domain" description="PcRGLX/YetA-like C-terminal alpha/alpha toroid" evidence="3">
    <location>
        <begin position="448"/>
        <end position="873"/>
    </location>
</feature>
<protein>
    <recommendedName>
        <fullName evidence="6">Tat pathway signal sequence domain protein</fullName>
    </recommendedName>
</protein>
<evidence type="ECO:0000259" key="1">
    <source>
        <dbReference type="Pfam" id="PF19501"/>
    </source>
</evidence>
<reference evidence="4" key="1">
    <citation type="submission" date="2022-12" db="EMBL/GenBank/DDBJ databases">
        <authorList>
            <person name="Petersen C."/>
        </authorList>
    </citation>
    <scope>NUCLEOTIDE SEQUENCE</scope>
    <source>
        <strain evidence="4">IBT 21472</strain>
    </source>
</reference>
<dbReference type="Proteomes" id="UP001147746">
    <property type="component" value="Unassembled WGS sequence"/>
</dbReference>
<dbReference type="InterPro" id="IPR048330">
    <property type="entry name" value="PcRGLX/YetA_2nd"/>
</dbReference>
<dbReference type="PANTHER" id="PTHR40081">
    <property type="entry name" value="CONCANAVALIN A-LIKE LECTIN/GLUCANASE"/>
    <property type="match status" value="1"/>
</dbReference>
<dbReference type="AlphaFoldDB" id="A0A9W9PW57"/>
<dbReference type="PANTHER" id="PTHR40081:SF1">
    <property type="entry name" value="TAT PATHWAY SIGNAL SEQUENCE DOMAIN PROTEIN"/>
    <property type="match status" value="1"/>
</dbReference>
<dbReference type="EMBL" id="JAPZBO010000005">
    <property type="protein sequence ID" value="KAJ5315360.1"/>
    <property type="molecule type" value="Genomic_DNA"/>
</dbReference>
<dbReference type="InterPro" id="IPR045793">
    <property type="entry name" value="PcRGLX/YetA-like"/>
</dbReference>
<reference evidence="4" key="2">
    <citation type="journal article" date="2023" name="IMA Fungus">
        <title>Comparative genomic study of the Penicillium genus elucidates a diverse pangenome and 15 lateral gene transfer events.</title>
        <authorList>
            <person name="Petersen C."/>
            <person name="Sorensen T."/>
            <person name="Nielsen M.R."/>
            <person name="Sondergaard T.E."/>
            <person name="Sorensen J.L."/>
            <person name="Fitzpatrick D.A."/>
            <person name="Frisvad J.C."/>
            <person name="Nielsen K.L."/>
        </authorList>
    </citation>
    <scope>NUCLEOTIDE SEQUENCE</scope>
    <source>
        <strain evidence="4">IBT 21472</strain>
    </source>
</reference>
<evidence type="ECO:0008006" key="6">
    <source>
        <dbReference type="Google" id="ProtNLM"/>
    </source>
</evidence>
<dbReference type="InterPro" id="IPR048331">
    <property type="entry name" value="PcRGLX/YetA_3rd"/>
</dbReference>
<dbReference type="Pfam" id="PF21346">
    <property type="entry name" value="PcRGLX_3rd"/>
    <property type="match status" value="1"/>
</dbReference>
<dbReference type="InterPro" id="IPR048329">
    <property type="entry name" value="PcRGLX_1st"/>
</dbReference>
<proteinExistence type="predicted"/>
<dbReference type="Pfam" id="PF19501">
    <property type="entry name" value="PcRGLX_1st"/>
    <property type="match status" value="1"/>
</dbReference>
<sequence length="875" mass="97387">MTRNLRWLSGNGPQVLSDGVSFGMSWARGKHQPGQAFVIEADRGEWPVDSREVAYWADGSLKWTAHSISGDVRYSEKYTVKAAPAQERAGGVKVLRDGTSFSVISNQGLHLQFGQAGSSSILERLDIDDNTVCCGATIIASINGTEHITRINAVEIENQTFSRVVVKVTGAVEAAESGNRLPFDIRFYVHSNSPSVKVIHSFVHDLDAKDPLTSLGLRFAVPLEQTELYNRHIRLGGSGGAILKEEVKGLSGLRHGPTIQNRIDQTEGSVVTLREEEWARTNLAEGLSYIPSWNSYSLSQLSSDGFTIKKRTKPGCSWVKVIGGGRADGIAYVGSAQSGGIAVGMSDFWERYPTQIDLDNLSSNTGVITMWLYSPLAEPLETAPYHDGLGLDSYQKQLEALDVTYEDFEPGLATANGIARTNLFFLKPFQKTPSNQELSAFSSLVRDPPRLVATAEHMHAADVFHGCWSPVSPDKNFDKTARVAEVERNLELLFNYYKGQVEQNRWYGFWDHGDVQHTYDSYRHGWRYDIGGFAWDNSELSTDLWLWLYFLHTGRADVFKMAEAMTRHTGEVDVYHSGSYKGFGTRHGVQHFSDSSKQLRISNVLYRRIYFYLTGDERVGDLISELQDCQKSLLVLDSHRKVQKHAGVPGGFAITNIGLDCGPLAAAWLTAWERRSDGWETCKDLLIKLLDGIADLKHGIGNNAILFNPTSGEVRECPPPTPEWAISHLSMLFGFPEIMAELFHYAQEEYPLVIQKTEKVYTAYCRAYNGGAKVQRDEFGFKFPSHATWRQSHSTLTAFAAAGSRANDVDLASAAAEQFFNTDGYTAKQDWRIVKTAPPEFFSHGEEAPWNSTNETARYGISAIVNLATLGQMFR</sequence>
<evidence type="ECO:0000259" key="2">
    <source>
        <dbReference type="Pfam" id="PF21345"/>
    </source>
</evidence>
<name>A0A9W9PW57_9EURO</name>
<gene>
    <name evidence="4" type="ORF">N7476_005667</name>
</gene>